<organism evidence="2 3">
    <name type="scientific">Hamadaea flava</name>
    <dbReference type="NCBI Taxonomy" id="1742688"/>
    <lineage>
        <taxon>Bacteria</taxon>
        <taxon>Bacillati</taxon>
        <taxon>Actinomycetota</taxon>
        <taxon>Actinomycetes</taxon>
        <taxon>Micromonosporales</taxon>
        <taxon>Micromonosporaceae</taxon>
        <taxon>Hamadaea</taxon>
    </lineage>
</organism>
<evidence type="ECO:0000313" key="3">
    <source>
        <dbReference type="Proteomes" id="UP001595816"/>
    </source>
</evidence>
<proteinExistence type="predicted"/>
<sequence length="213" mass="23036">MPAQQPRPHCGRTIPHEEHDVSSPFNPDNRAYRRFLTVIGEHFDVGQWFRDSDQQPVMVTMTDLHSGDMFTIGLMDSDEDTAPHILAAIDLSGGITAYGPFTGNTAANSYAATAALSRPDVAATRALPLYLPDKIPPLDLWTNTPDDIAETIHPADADGPTAILVLVYRQQPLICAIGPFPDHSTAASWPLLADLAPTVQRLTAALHHASDAV</sequence>
<keyword evidence="3" id="KW-1185">Reference proteome</keyword>
<dbReference type="Proteomes" id="UP001595816">
    <property type="component" value="Unassembled WGS sequence"/>
</dbReference>
<gene>
    <name evidence="2" type="ORF">ACFOZ4_11215</name>
</gene>
<accession>A0ABV8LKN7</accession>
<dbReference type="EMBL" id="JBHSAY010000006">
    <property type="protein sequence ID" value="MFC4131173.1"/>
    <property type="molecule type" value="Genomic_DNA"/>
</dbReference>
<name>A0ABV8LKN7_9ACTN</name>
<comment type="caution">
    <text evidence="2">The sequence shown here is derived from an EMBL/GenBank/DDBJ whole genome shotgun (WGS) entry which is preliminary data.</text>
</comment>
<evidence type="ECO:0000313" key="2">
    <source>
        <dbReference type="EMBL" id="MFC4131173.1"/>
    </source>
</evidence>
<dbReference type="RefSeq" id="WP_253754450.1">
    <property type="nucleotide sequence ID" value="NZ_JAMZDZ010000001.1"/>
</dbReference>
<reference evidence="3" key="1">
    <citation type="journal article" date="2019" name="Int. J. Syst. Evol. Microbiol.">
        <title>The Global Catalogue of Microorganisms (GCM) 10K type strain sequencing project: providing services to taxonomists for standard genome sequencing and annotation.</title>
        <authorList>
            <consortium name="The Broad Institute Genomics Platform"/>
            <consortium name="The Broad Institute Genome Sequencing Center for Infectious Disease"/>
            <person name="Wu L."/>
            <person name="Ma J."/>
        </authorList>
    </citation>
    <scope>NUCLEOTIDE SEQUENCE [LARGE SCALE GENOMIC DNA]</scope>
    <source>
        <strain evidence="3">CGMCC 4.7289</strain>
    </source>
</reference>
<evidence type="ECO:0000256" key="1">
    <source>
        <dbReference type="SAM" id="MobiDB-lite"/>
    </source>
</evidence>
<protein>
    <submittedName>
        <fullName evidence="2">Uncharacterized protein</fullName>
    </submittedName>
</protein>
<feature type="region of interest" description="Disordered" evidence="1">
    <location>
        <begin position="1"/>
        <end position="26"/>
    </location>
</feature>